<evidence type="ECO:0008006" key="3">
    <source>
        <dbReference type="Google" id="ProtNLM"/>
    </source>
</evidence>
<accession>A0AAV2PU09</accession>
<dbReference type="AlphaFoldDB" id="A0AAV2PU09"/>
<sequence length="145" mass="16684">MTHEGYFALSDCWRYNNEGLNKHGHELEFLIDVQCPEIEQLILSGCEISFCNHADAADISEPHVCNRSQRLGTICPSPFSDESSARLFQLLLREKQGFIQITRPRFSSDCNILLQQISNNYEKGGVDEAQKIDRIMTAVYQYYMK</sequence>
<reference evidence="1 2" key="1">
    <citation type="submission" date="2024-05" db="EMBL/GenBank/DDBJ databases">
        <authorList>
            <person name="Wallberg A."/>
        </authorList>
    </citation>
    <scope>NUCLEOTIDE SEQUENCE [LARGE SCALE GENOMIC DNA]</scope>
</reference>
<name>A0AAV2PU09_MEGNR</name>
<proteinExistence type="predicted"/>
<feature type="non-terminal residue" evidence="1">
    <location>
        <position position="145"/>
    </location>
</feature>
<protein>
    <recommendedName>
        <fullName evidence="3">6-pyruvoyltetrahydropterin synthase</fullName>
    </recommendedName>
</protein>
<comment type="caution">
    <text evidence="1">The sequence shown here is derived from an EMBL/GenBank/DDBJ whole genome shotgun (WGS) entry which is preliminary data.</text>
</comment>
<organism evidence="1 2">
    <name type="scientific">Meganyctiphanes norvegica</name>
    <name type="common">Northern krill</name>
    <name type="synonym">Thysanopoda norvegica</name>
    <dbReference type="NCBI Taxonomy" id="48144"/>
    <lineage>
        <taxon>Eukaryota</taxon>
        <taxon>Metazoa</taxon>
        <taxon>Ecdysozoa</taxon>
        <taxon>Arthropoda</taxon>
        <taxon>Crustacea</taxon>
        <taxon>Multicrustacea</taxon>
        <taxon>Malacostraca</taxon>
        <taxon>Eumalacostraca</taxon>
        <taxon>Eucarida</taxon>
        <taxon>Euphausiacea</taxon>
        <taxon>Euphausiidae</taxon>
        <taxon>Meganyctiphanes</taxon>
    </lineage>
</organism>
<gene>
    <name evidence="1" type="ORF">MNOR_LOCUS4715</name>
</gene>
<evidence type="ECO:0000313" key="2">
    <source>
        <dbReference type="Proteomes" id="UP001497623"/>
    </source>
</evidence>
<dbReference type="Proteomes" id="UP001497623">
    <property type="component" value="Unassembled WGS sequence"/>
</dbReference>
<dbReference type="EMBL" id="CAXKWB010001749">
    <property type="protein sequence ID" value="CAL4065387.1"/>
    <property type="molecule type" value="Genomic_DNA"/>
</dbReference>
<evidence type="ECO:0000313" key="1">
    <source>
        <dbReference type="EMBL" id="CAL4065387.1"/>
    </source>
</evidence>
<keyword evidence="2" id="KW-1185">Reference proteome</keyword>